<dbReference type="EMBL" id="CM055755">
    <property type="protein sequence ID" value="KAJ7990347.1"/>
    <property type="molecule type" value="Genomic_DNA"/>
</dbReference>
<evidence type="ECO:0000313" key="2">
    <source>
        <dbReference type="Proteomes" id="UP001157502"/>
    </source>
</evidence>
<protein>
    <submittedName>
        <fullName evidence="1">Uncharacterized protein</fullName>
    </submittedName>
</protein>
<accession>A0ACC2FGC0</accession>
<proteinExistence type="predicted"/>
<comment type="caution">
    <text evidence="1">The sequence shown here is derived from an EMBL/GenBank/DDBJ whole genome shotgun (WGS) entry which is preliminary data.</text>
</comment>
<sequence length="162" mass="16955">MSEETPAHRSSSPPGGEASGVALGGRTAHATSLSRLPPPSEAPLSRAPAAADRGEQPSNTKGESSRAGLECVGDAAPVIRTANRKMDGVHAPLPPNRDTGLGTHIAHANRSPPRGRRVRRVLGTPKTENGKGSSRQVTVAEFGVAGRTRRERSCNISYKLKL</sequence>
<gene>
    <name evidence="1" type="ORF">DPEC_G00299360</name>
</gene>
<dbReference type="Proteomes" id="UP001157502">
    <property type="component" value="Chromosome 28"/>
</dbReference>
<reference evidence="1" key="1">
    <citation type="submission" date="2021-05" db="EMBL/GenBank/DDBJ databases">
        <authorList>
            <person name="Pan Q."/>
            <person name="Jouanno E."/>
            <person name="Zahm M."/>
            <person name="Klopp C."/>
            <person name="Cabau C."/>
            <person name="Louis A."/>
            <person name="Berthelot C."/>
            <person name="Parey E."/>
            <person name="Roest Crollius H."/>
            <person name="Montfort J."/>
            <person name="Robinson-Rechavi M."/>
            <person name="Bouchez O."/>
            <person name="Lampietro C."/>
            <person name="Lopez Roques C."/>
            <person name="Donnadieu C."/>
            <person name="Postlethwait J."/>
            <person name="Bobe J."/>
            <person name="Dillon D."/>
            <person name="Chandos A."/>
            <person name="von Hippel F."/>
            <person name="Guiguen Y."/>
        </authorList>
    </citation>
    <scope>NUCLEOTIDE SEQUENCE</scope>
    <source>
        <strain evidence="1">YG-Jan2019</strain>
    </source>
</reference>
<name>A0ACC2FGC0_DALPE</name>
<organism evidence="1 2">
    <name type="scientific">Dallia pectoralis</name>
    <name type="common">Alaska blackfish</name>
    <dbReference type="NCBI Taxonomy" id="75939"/>
    <lineage>
        <taxon>Eukaryota</taxon>
        <taxon>Metazoa</taxon>
        <taxon>Chordata</taxon>
        <taxon>Craniata</taxon>
        <taxon>Vertebrata</taxon>
        <taxon>Euteleostomi</taxon>
        <taxon>Actinopterygii</taxon>
        <taxon>Neopterygii</taxon>
        <taxon>Teleostei</taxon>
        <taxon>Protacanthopterygii</taxon>
        <taxon>Esociformes</taxon>
        <taxon>Umbridae</taxon>
        <taxon>Dallia</taxon>
    </lineage>
</organism>
<evidence type="ECO:0000313" key="1">
    <source>
        <dbReference type="EMBL" id="KAJ7990347.1"/>
    </source>
</evidence>
<keyword evidence="2" id="KW-1185">Reference proteome</keyword>